<dbReference type="PRINTS" id="PR00420">
    <property type="entry name" value="RNGMNOXGNASE"/>
</dbReference>
<name>A0A191WCP2_9MICO</name>
<accession>A0A191WCP2</accession>
<dbReference type="SUPFAM" id="SSF54373">
    <property type="entry name" value="FAD-linked reductases, C-terminal domain"/>
    <property type="match status" value="1"/>
</dbReference>
<protein>
    <recommendedName>
        <fullName evidence="3">FAD-binding domain-containing protein</fullName>
    </recommendedName>
</protein>
<dbReference type="STRING" id="453304.ATC03_03885"/>
<evidence type="ECO:0000313" key="5">
    <source>
        <dbReference type="Proteomes" id="UP000078437"/>
    </source>
</evidence>
<dbReference type="Gene3D" id="3.50.50.60">
    <property type="entry name" value="FAD/NAD(P)-binding domain"/>
    <property type="match status" value="1"/>
</dbReference>
<dbReference type="Pfam" id="PF01494">
    <property type="entry name" value="FAD_binding_3"/>
    <property type="match status" value="2"/>
</dbReference>
<dbReference type="InterPro" id="IPR050493">
    <property type="entry name" value="FAD-dep_Monooxygenase_BioMet"/>
</dbReference>
<reference evidence="5" key="2">
    <citation type="submission" date="2016-01" db="EMBL/GenBank/DDBJ databases">
        <title>Complete genome sequence of Agromyces aureus AR33T and comparison with related organisms.</title>
        <authorList>
            <person name="Corretto E."/>
            <person name="Antonielli L."/>
            <person name="Sessitsch A."/>
            <person name="Brader G."/>
        </authorList>
    </citation>
    <scope>NUCLEOTIDE SEQUENCE [LARGE SCALE GENOMIC DNA]</scope>
    <source>
        <strain evidence="5">AR33</strain>
    </source>
</reference>
<keyword evidence="1" id="KW-0560">Oxidoreductase</keyword>
<dbReference type="InterPro" id="IPR036188">
    <property type="entry name" value="FAD/NAD-bd_sf"/>
</dbReference>
<sequence>MKIVIIGAGLGGLATALSLGRAGFEDVTVIERASELRPLGVGINLLPHAVRELTELGLAEQVAAIAAAPGRLAYFNRHGQPVWSEPRGLDAGYQWPQLSVHRGEFQLLLVEAVRERFGADAIGLGWRATGVEHGVEVSDATRASGGIRRQERVRFADAAGDELVLDADVVVAADGIHSAIRAQANPGEGAPPWNRLLLWRGTAVVPTYLDGRTMIMAGDAEQKFVAYPLAAGATGEAAPEGFTRVNFIAERRAPEGVDETADWNHAVDPAPIVELFADWRFDWLDVPGVIAAADEILEYPMVDRDPLERWIFGRTTLLGDAAHALYPNGSNGASQAILDARTLAFHLAGAAAAGGAGDDTDDADDGSAIDAALAAYEADRRPATTKLSGMTRQLGPERVMQLAYERAPQGFADVHDVIPEAELQQIADSYKVAAGFHPDRLNERSSLTRAVRA</sequence>
<dbReference type="GO" id="GO:0004497">
    <property type="term" value="F:monooxygenase activity"/>
    <property type="evidence" value="ECO:0007669"/>
    <property type="project" value="UniProtKB-KW"/>
</dbReference>
<evidence type="ECO:0000256" key="2">
    <source>
        <dbReference type="ARBA" id="ARBA00023033"/>
    </source>
</evidence>
<evidence type="ECO:0000313" key="4">
    <source>
        <dbReference type="EMBL" id="ANJ26002.1"/>
    </source>
</evidence>
<dbReference type="NCBIfam" id="NF005720">
    <property type="entry name" value="PRK07538.1"/>
    <property type="match status" value="1"/>
</dbReference>
<dbReference type="Proteomes" id="UP000078437">
    <property type="component" value="Chromosome"/>
</dbReference>
<feature type="domain" description="FAD-binding" evidence="3">
    <location>
        <begin position="2"/>
        <end position="185"/>
    </location>
</feature>
<dbReference type="PANTHER" id="PTHR13789:SF268">
    <property type="entry name" value="5-METHYLPHENAZINE-1-CARBOXYLATE 1-MONOOXYGENASE"/>
    <property type="match status" value="1"/>
</dbReference>
<dbReference type="GO" id="GO:0071949">
    <property type="term" value="F:FAD binding"/>
    <property type="evidence" value="ECO:0007669"/>
    <property type="project" value="InterPro"/>
</dbReference>
<dbReference type="OrthoDB" id="9782160at2"/>
<evidence type="ECO:0000256" key="1">
    <source>
        <dbReference type="ARBA" id="ARBA00023002"/>
    </source>
</evidence>
<evidence type="ECO:0000259" key="3">
    <source>
        <dbReference type="Pfam" id="PF01494"/>
    </source>
</evidence>
<dbReference type="KEGG" id="agy:ATC03_03885"/>
<dbReference type="AlphaFoldDB" id="A0A191WCP2"/>
<proteinExistence type="predicted"/>
<dbReference type="EMBL" id="CP013979">
    <property type="protein sequence ID" value="ANJ26002.1"/>
    <property type="molecule type" value="Genomic_DNA"/>
</dbReference>
<dbReference type="RefSeq" id="WP_067873331.1">
    <property type="nucleotide sequence ID" value="NZ_CP013979.1"/>
</dbReference>
<organism evidence="4 5">
    <name type="scientific">Agromyces aureus</name>
    <dbReference type="NCBI Taxonomy" id="453304"/>
    <lineage>
        <taxon>Bacteria</taxon>
        <taxon>Bacillati</taxon>
        <taxon>Actinomycetota</taxon>
        <taxon>Actinomycetes</taxon>
        <taxon>Micrococcales</taxon>
        <taxon>Microbacteriaceae</taxon>
        <taxon>Agromyces</taxon>
    </lineage>
</organism>
<dbReference type="SUPFAM" id="SSF51905">
    <property type="entry name" value="FAD/NAD(P)-binding domain"/>
    <property type="match status" value="1"/>
</dbReference>
<reference evidence="4 5" key="1">
    <citation type="journal article" date="2016" name="Int. J. Syst. Evol. Microbiol.">
        <title>Agromyces aureus sp. nov., isolated from the rhizosphere of Salix caprea L. grown in a heavy-metal-contaminated soil.</title>
        <authorList>
            <person name="Corretto E."/>
            <person name="Antonielli L."/>
            <person name="Sessitsch A."/>
            <person name="Compant S."/>
            <person name="Gorfer M."/>
            <person name="Kuffner M."/>
            <person name="Brader G."/>
        </authorList>
    </citation>
    <scope>NUCLEOTIDE SEQUENCE [LARGE SCALE GENOMIC DNA]</scope>
    <source>
        <strain evidence="4 5">AR33</strain>
    </source>
</reference>
<dbReference type="PANTHER" id="PTHR13789">
    <property type="entry name" value="MONOOXYGENASE"/>
    <property type="match status" value="1"/>
</dbReference>
<keyword evidence="2" id="KW-0503">Monooxygenase</keyword>
<gene>
    <name evidence="4" type="ORF">ATC03_03885</name>
</gene>
<feature type="domain" description="FAD-binding" evidence="3">
    <location>
        <begin position="307"/>
        <end position="357"/>
    </location>
</feature>
<dbReference type="InterPro" id="IPR002938">
    <property type="entry name" value="FAD-bd"/>
</dbReference>
<keyword evidence="5" id="KW-1185">Reference proteome</keyword>
<dbReference type="Gene3D" id="3.30.9.30">
    <property type="match status" value="1"/>
</dbReference>